<name>A0A5C5XTV0_9BACT</name>
<organism evidence="3 4">
    <name type="scientific">Posidoniimonas polymericola</name>
    <dbReference type="NCBI Taxonomy" id="2528002"/>
    <lineage>
        <taxon>Bacteria</taxon>
        <taxon>Pseudomonadati</taxon>
        <taxon>Planctomycetota</taxon>
        <taxon>Planctomycetia</taxon>
        <taxon>Pirellulales</taxon>
        <taxon>Lacipirellulaceae</taxon>
        <taxon>Posidoniimonas</taxon>
    </lineage>
</organism>
<dbReference type="PANTHER" id="PTHR39452:SF1">
    <property type="entry name" value="CHEY-P PHOSPHATASE CHEX"/>
    <property type="match status" value="1"/>
</dbReference>
<comment type="caution">
    <text evidence="3">The sequence shown here is derived from an EMBL/GenBank/DDBJ whole genome shotgun (WGS) entry which is preliminary data.</text>
</comment>
<evidence type="ECO:0000313" key="4">
    <source>
        <dbReference type="Proteomes" id="UP000318478"/>
    </source>
</evidence>
<reference evidence="3 4" key="1">
    <citation type="submission" date="2019-02" db="EMBL/GenBank/DDBJ databases">
        <title>Deep-cultivation of Planctomycetes and their phenomic and genomic characterization uncovers novel biology.</title>
        <authorList>
            <person name="Wiegand S."/>
            <person name="Jogler M."/>
            <person name="Boedeker C."/>
            <person name="Pinto D."/>
            <person name="Vollmers J."/>
            <person name="Rivas-Marin E."/>
            <person name="Kohn T."/>
            <person name="Peeters S.H."/>
            <person name="Heuer A."/>
            <person name="Rast P."/>
            <person name="Oberbeckmann S."/>
            <person name="Bunk B."/>
            <person name="Jeske O."/>
            <person name="Meyerdierks A."/>
            <person name="Storesund J.E."/>
            <person name="Kallscheuer N."/>
            <person name="Luecker S."/>
            <person name="Lage O.M."/>
            <person name="Pohl T."/>
            <person name="Merkel B.J."/>
            <person name="Hornburger P."/>
            <person name="Mueller R.-W."/>
            <person name="Bruemmer F."/>
            <person name="Labrenz M."/>
            <person name="Spormann A.M."/>
            <person name="Op Den Camp H."/>
            <person name="Overmann J."/>
            <person name="Amann R."/>
            <person name="Jetten M.S.M."/>
            <person name="Mascher T."/>
            <person name="Medema M.H."/>
            <person name="Devos D.P."/>
            <person name="Kaster A.-K."/>
            <person name="Ovreas L."/>
            <person name="Rohde M."/>
            <person name="Galperin M.Y."/>
            <person name="Jogler C."/>
        </authorList>
    </citation>
    <scope>NUCLEOTIDE SEQUENCE [LARGE SCALE GENOMIC DNA]</scope>
    <source>
        <strain evidence="3 4">Pla123a</strain>
    </source>
</reference>
<keyword evidence="1" id="KW-0145">Chemotaxis</keyword>
<protein>
    <recommendedName>
        <fullName evidence="2">Chemotaxis phosphatase CheX-like domain-containing protein</fullName>
    </recommendedName>
</protein>
<dbReference type="SUPFAM" id="SSF103039">
    <property type="entry name" value="CheC-like"/>
    <property type="match status" value="1"/>
</dbReference>
<dbReference type="GO" id="GO:0006935">
    <property type="term" value="P:chemotaxis"/>
    <property type="evidence" value="ECO:0007669"/>
    <property type="project" value="UniProtKB-KW"/>
</dbReference>
<evidence type="ECO:0000256" key="1">
    <source>
        <dbReference type="ARBA" id="ARBA00022500"/>
    </source>
</evidence>
<feature type="domain" description="Chemotaxis phosphatase CheX-like" evidence="2">
    <location>
        <begin position="57"/>
        <end position="155"/>
    </location>
</feature>
<dbReference type="EMBL" id="SJPO01000016">
    <property type="protein sequence ID" value="TWT66314.1"/>
    <property type="molecule type" value="Genomic_DNA"/>
</dbReference>
<evidence type="ECO:0000313" key="3">
    <source>
        <dbReference type="EMBL" id="TWT66314.1"/>
    </source>
</evidence>
<sequence>MSAAVAENASPATCHVGANTDLLDSVVGAVTKGLQMCGVTARCVGVSSVPARETGNITGMIGVHGAVSGFVTVNLAERFAIKAVEGLLGDTYTELTSQVVDGAGEITNIIVGGVKSSLARTDWAFNQITVPSVIVGQGYSIAYARGLEFLNVTFEHDDPEAVLLGDRLMQVSVSLLRQ</sequence>
<dbReference type="InterPro" id="IPR028976">
    <property type="entry name" value="CheC-like_sf"/>
</dbReference>
<dbReference type="OrthoDB" id="275040at2"/>
<dbReference type="Pfam" id="PF13690">
    <property type="entry name" value="CheX"/>
    <property type="match status" value="1"/>
</dbReference>
<keyword evidence="4" id="KW-1185">Reference proteome</keyword>
<dbReference type="RefSeq" id="WP_146591537.1">
    <property type="nucleotide sequence ID" value="NZ_SJPO01000016.1"/>
</dbReference>
<dbReference type="Proteomes" id="UP000318478">
    <property type="component" value="Unassembled WGS sequence"/>
</dbReference>
<dbReference type="Gene3D" id="3.40.1550.10">
    <property type="entry name" value="CheC-like"/>
    <property type="match status" value="1"/>
</dbReference>
<dbReference type="InterPro" id="IPR038756">
    <property type="entry name" value="CheX-like"/>
</dbReference>
<dbReference type="InterPro" id="IPR028051">
    <property type="entry name" value="CheX-like_dom"/>
</dbReference>
<gene>
    <name evidence="3" type="ORF">Pla123a_47080</name>
</gene>
<proteinExistence type="predicted"/>
<dbReference type="AlphaFoldDB" id="A0A5C5XTV0"/>
<evidence type="ECO:0000259" key="2">
    <source>
        <dbReference type="Pfam" id="PF13690"/>
    </source>
</evidence>
<accession>A0A5C5XTV0</accession>
<dbReference type="CDD" id="cd17906">
    <property type="entry name" value="CheX"/>
    <property type="match status" value="1"/>
</dbReference>
<dbReference type="PANTHER" id="PTHR39452">
    <property type="entry name" value="CHEY-P PHOSPHATASE CHEX"/>
    <property type="match status" value="1"/>
</dbReference>